<accession>A0A9Q3F824</accession>
<evidence type="ECO:0000313" key="2">
    <source>
        <dbReference type="Proteomes" id="UP000765509"/>
    </source>
</evidence>
<keyword evidence="2" id="KW-1185">Reference proteome</keyword>
<dbReference type="Proteomes" id="UP000765509">
    <property type="component" value="Unassembled WGS sequence"/>
</dbReference>
<dbReference type="EMBL" id="AVOT02037712">
    <property type="protein sequence ID" value="MBW0532415.1"/>
    <property type="molecule type" value="Genomic_DNA"/>
</dbReference>
<name>A0A9Q3F824_9BASI</name>
<proteinExistence type="predicted"/>
<reference evidence="1" key="1">
    <citation type="submission" date="2021-03" db="EMBL/GenBank/DDBJ databases">
        <title>Draft genome sequence of rust myrtle Austropuccinia psidii MF-1, a brazilian biotype.</title>
        <authorList>
            <person name="Quecine M.C."/>
            <person name="Pachon D.M.R."/>
            <person name="Bonatelli M.L."/>
            <person name="Correr F.H."/>
            <person name="Franceschini L.M."/>
            <person name="Leite T.F."/>
            <person name="Margarido G.R.A."/>
            <person name="Almeida C.A."/>
            <person name="Ferrarezi J.A."/>
            <person name="Labate C.A."/>
        </authorList>
    </citation>
    <scope>NUCLEOTIDE SEQUENCE</scope>
    <source>
        <strain evidence="1">MF-1</strain>
    </source>
</reference>
<organism evidence="1 2">
    <name type="scientific">Austropuccinia psidii MF-1</name>
    <dbReference type="NCBI Taxonomy" id="1389203"/>
    <lineage>
        <taxon>Eukaryota</taxon>
        <taxon>Fungi</taxon>
        <taxon>Dikarya</taxon>
        <taxon>Basidiomycota</taxon>
        <taxon>Pucciniomycotina</taxon>
        <taxon>Pucciniomycetes</taxon>
        <taxon>Pucciniales</taxon>
        <taxon>Sphaerophragmiaceae</taxon>
        <taxon>Austropuccinia</taxon>
    </lineage>
</organism>
<gene>
    <name evidence="1" type="ORF">O181_072130</name>
</gene>
<sequence length="119" mass="13671">MIQKSEEIVRRFYAYGLGFQDSDGFTPDWCTLIPAPELAYKISIHSSTGKTPALLVKGWNTILTYDNIKKDLVDICPKANTFKIMLYKARHYANTCMQDSFKYAKERGEKSHKPPKFKA</sequence>
<protein>
    <submittedName>
        <fullName evidence="1">Uncharacterized protein</fullName>
    </submittedName>
</protein>
<evidence type="ECO:0000313" key="1">
    <source>
        <dbReference type="EMBL" id="MBW0532415.1"/>
    </source>
</evidence>
<dbReference type="AlphaFoldDB" id="A0A9Q3F824"/>
<comment type="caution">
    <text evidence="1">The sequence shown here is derived from an EMBL/GenBank/DDBJ whole genome shotgun (WGS) entry which is preliminary data.</text>
</comment>